<dbReference type="Proteomes" id="UP000756132">
    <property type="component" value="Chromosome 4"/>
</dbReference>
<proteinExistence type="predicted"/>
<dbReference type="AlphaFoldDB" id="A0A9Q8P8F8"/>
<accession>A0A9Q8P8F8</accession>
<organism evidence="1 2">
    <name type="scientific">Passalora fulva</name>
    <name type="common">Tomato leaf mold</name>
    <name type="synonym">Cladosporium fulvum</name>
    <dbReference type="NCBI Taxonomy" id="5499"/>
    <lineage>
        <taxon>Eukaryota</taxon>
        <taxon>Fungi</taxon>
        <taxon>Dikarya</taxon>
        <taxon>Ascomycota</taxon>
        <taxon>Pezizomycotina</taxon>
        <taxon>Dothideomycetes</taxon>
        <taxon>Dothideomycetidae</taxon>
        <taxon>Mycosphaerellales</taxon>
        <taxon>Mycosphaerellaceae</taxon>
        <taxon>Fulvia</taxon>
    </lineage>
</organism>
<reference evidence="1" key="1">
    <citation type="submission" date="2021-12" db="EMBL/GenBank/DDBJ databases">
        <authorList>
            <person name="Zaccaron A."/>
            <person name="Stergiopoulos I."/>
        </authorList>
    </citation>
    <scope>NUCLEOTIDE SEQUENCE</scope>
    <source>
        <strain evidence="1">Race5_Kim</strain>
    </source>
</reference>
<dbReference type="KEGG" id="ffu:CLAFUR5_04434"/>
<sequence>MSRPRLSLRISRLGGEGHAEKRDFAFLDKIHPNRIKSLKAWMEKNKYDGQGKSVLKGPADLKAMAAKMQAQQNGK</sequence>
<name>A0A9Q8P8F8_PASFU</name>
<reference evidence="1" key="2">
    <citation type="journal article" date="2022" name="Microb. Genom.">
        <title>A chromosome-scale genome assembly of the tomato pathogen Cladosporium fulvum reveals a compartmentalized genome architecture and the presence of a dispensable chromosome.</title>
        <authorList>
            <person name="Zaccaron A.Z."/>
            <person name="Chen L.H."/>
            <person name="Samaras A."/>
            <person name="Stergiopoulos I."/>
        </authorList>
    </citation>
    <scope>NUCLEOTIDE SEQUENCE</scope>
    <source>
        <strain evidence="1">Race5_Kim</strain>
    </source>
</reference>
<dbReference type="OrthoDB" id="300709at2759"/>
<dbReference type="GeneID" id="71984312"/>
<evidence type="ECO:0000313" key="2">
    <source>
        <dbReference type="Proteomes" id="UP000756132"/>
    </source>
</evidence>
<evidence type="ECO:0000313" key="1">
    <source>
        <dbReference type="EMBL" id="UJO17098.1"/>
    </source>
</evidence>
<dbReference type="EMBL" id="CP090166">
    <property type="protein sequence ID" value="UJO17098.1"/>
    <property type="molecule type" value="Genomic_DNA"/>
</dbReference>
<dbReference type="RefSeq" id="XP_047761464.1">
    <property type="nucleotide sequence ID" value="XM_047903582.1"/>
</dbReference>
<gene>
    <name evidence="1" type="ORF">CLAFUR5_04434</name>
</gene>
<protein>
    <submittedName>
        <fullName evidence="1">Uncharacterized protein</fullName>
    </submittedName>
</protein>
<keyword evidence="2" id="KW-1185">Reference proteome</keyword>